<reference evidence="7" key="1">
    <citation type="submission" date="2023-07" db="EMBL/GenBank/DDBJ databases">
        <title>30 novel species of actinomycetes from the DSMZ collection.</title>
        <authorList>
            <person name="Nouioui I."/>
        </authorList>
    </citation>
    <scope>NUCLEOTIDE SEQUENCE [LARGE SCALE GENOMIC DNA]</scope>
    <source>
        <strain evidence="7">DSM 44743</strain>
    </source>
</reference>
<dbReference type="NCBIfam" id="NF004832">
    <property type="entry name" value="PRK06184.1"/>
    <property type="match status" value="1"/>
</dbReference>
<dbReference type="Pfam" id="PF21274">
    <property type="entry name" value="Rng_hyd_C"/>
    <property type="match status" value="1"/>
</dbReference>
<dbReference type="Proteomes" id="UP001183390">
    <property type="component" value="Unassembled WGS sequence"/>
</dbReference>
<gene>
    <name evidence="6" type="ORF">RM479_08975</name>
</gene>
<dbReference type="RefSeq" id="WP_311511257.1">
    <property type="nucleotide sequence ID" value="NZ_JAVREP010000004.1"/>
</dbReference>
<dbReference type="InterPro" id="IPR036188">
    <property type="entry name" value="FAD/NAD-bd_sf"/>
</dbReference>
<evidence type="ECO:0000256" key="3">
    <source>
        <dbReference type="ARBA" id="ARBA00022827"/>
    </source>
</evidence>
<protein>
    <submittedName>
        <fullName evidence="6">FAD-dependent monooxygenase</fullName>
    </submittedName>
</protein>
<dbReference type="GO" id="GO:0004497">
    <property type="term" value="F:monooxygenase activity"/>
    <property type="evidence" value="ECO:0007669"/>
    <property type="project" value="UniProtKB-KW"/>
</dbReference>
<dbReference type="EMBL" id="JAVREP010000004">
    <property type="protein sequence ID" value="MDT0328545.1"/>
    <property type="molecule type" value="Genomic_DNA"/>
</dbReference>
<organism evidence="6 7">
    <name type="scientific">Nocardiopsis lambiniae</name>
    <dbReference type="NCBI Taxonomy" id="3075539"/>
    <lineage>
        <taxon>Bacteria</taxon>
        <taxon>Bacillati</taxon>
        <taxon>Actinomycetota</taxon>
        <taxon>Actinomycetes</taxon>
        <taxon>Streptosporangiales</taxon>
        <taxon>Nocardiopsidaceae</taxon>
        <taxon>Nocardiopsis</taxon>
    </lineage>
</organism>
<dbReference type="Pfam" id="PF01494">
    <property type="entry name" value="FAD_binding_3"/>
    <property type="match status" value="1"/>
</dbReference>
<sequence length="499" mass="53068">MSTSSDVLVIGAGPAGMTLACDLLRRGVAVRIVSASSEGFQGSRAKGVQPRTQEVFDDLGVLDALGARSTTYPRLGVHLGPLTLRRTMIPLHEATEAVPHADTLLIGQYDTDAALRRRIAELGGEVEFGTRLTDLEPSADGVRATLEGPDGTTSAHAGYLIGADGGASTVRTLLGIPFDGTTDESDRMIVADLVLDGLSRDLWHVWPGLGGRFMALCPMPGGEVFQLMLKLRAGEEADVTTDGLTAKIRSFSGARSVTVSRVRWSSVWRPNTRLARRYREGRILLVGDAAHVHPPTGAQGLNTGVQDAYNLGWKLGQTLAGAPDSLLDTYEDERQPVAARVLGLASEIYASTRNRPTAAMTRGDEERQLSLGYRGGPLAPSVAEDATGVRPGDRAPNIDWTDPESGPQRLIDHLRGPHFTLLALGEEAIASAADLPWPRSGAPLRTVALPSSEADRAARAYGTRTPAHILIRPDGYVAYTANGRWAESAARFGALALPA</sequence>
<comment type="caution">
    <text evidence="6">The sequence shown here is derived from an EMBL/GenBank/DDBJ whole genome shotgun (WGS) entry which is preliminary data.</text>
</comment>
<dbReference type="PRINTS" id="PR00420">
    <property type="entry name" value="RNGMNOXGNASE"/>
</dbReference>
<keyword evidence="7" id="KW-1185">Reference proteome</keyword>
<accession>A0ABU2M793</accession>
<dbReference type="Gene3D" id="3.40.30.120">
    <property type="match status" value="1"/>
</dbReference>
<keyword evidence="6" id="KW-0503">Monooxygenase</keyword>
<evidence type="ECO:0000259" key="5">
    <source>
        <dbReference type="Pfam" id="PF01494"/>
    </source>
</evidence>
<evidence type="ECO:0000256" key="2">
    <source>
        <dbReference type="ARBA" id="ARBA00022630"/>
    </source>
</evidence>
<feature type="region of interest" description="Disordered" evidence="4">
    <location>
        <begin position="373"/>
        <end position="404"/>
    </location>
</feature>
<dbReference type="Gene3D" id="3.50.50.60">
    <property type="entry name" value="FAD/NAD(P)-binding domain"/>
    <property type="match status" value="1"/>
</dbReference>
<keyword evidence="2" id="KW-0285">Flavoprotein</keyword>
<dbReference type="InterPro" id="IPR002938">
    <property type="entry name" value="FAD-bd"/>
</dbReference>
<dbReference type="SUPFAM" id="SSF51905">
    <property type="entry name" value="FAD/NAD(P)-binding domain"/>
    <property type="match status" value="1"/>
</dbReference>
<proteinExistence type="predicted"/>
<comment type="cofactor">
    <cofactor evidence="1">
        <name>FAD</name>
        <dbReference type="ChEBI" id="CHEBI:57692"/>
    </cofactor>
</comment>
<evidence type="ECO:0000256" key="4">
    <source>
        <dbReference type="SAM" id="MobiDB-lite"/>
    </source>
</evidence>
<keyword evidence="6" id="KW-0560">Oxidoreductase</keyword>
<dbReference type="PANTHER" id="PTHR43004">
    <property type="entry name" value="TRK SYSTEM POTASSIUM UPTAKE PROTEIN"/>
    <property type="match status" value="1"/>
</dbReference>
<evidence type="ECO:0000256" key="1">
    <source>
        <dbReference type="ARBA" id="ARBA00001974"/>
    </source>
</evidence>
<dbReference type="PANTHER" id="PTHR43004:SF19">
    <property type="entry name" value="BINDING MONOOXYGENASE, PUTATIVE (JCVI)-RELATED"/>
    <property type="match status" value="1"/>
</dbReference>
<dbReference type="Gene3D" id="3.30.70.2450">
    <property type="match status" value="1"/>
</dbReference>
<feature type="domain" description="FAD-binding" evidence="5">
    <location>
        <begin position="5"/>
        <end position="342"/>
    </location>
</feature>
<evidence type="ECO:0000313" key="7">
    <source>
        <dbReference type="Proteomes" id="UP001183390"/>
    </source>
</evidence>
<evidence type="ECO:0000313" key="6">
    <source>
        <dbReference type="EMBL" id="MDT0328545.1"/>
    </source>
</evidence>
<keyword evidence="3" id="KW-0274">FAD</keyword>
<name>A0ABU2M793_9ACTN</name>
<dbReference type="InterPro" id="IPR050641">
    <property type="entry name" value="RIFMO-like"/>
</dbReference>